<dbReference type="OrthoDB" id="3677625at2759"/>
<reference evidence="2" key="1">
    <citation type="journal article" date="2020" name="Stud. Mycol.">
        <title>101 Dothideomycetes genomes: a test case for predicting lifestyles and emergence of pathogens.</title>
        <authorList>
            <person name="Haridas S."/>
            <person name="Albert R."/>
            <person name="Binder M."/>
            <person name="Bloem J."/>
            <person name="Labutti K."/>
            <person name="Salamov A."/>
            <person name="Andreopoulos B."/>
            <person name="Baker S."/>
            <person name="Barry K."/>
            <person name="Bills G."/>
            <person name="Bluhm B."/>
            <person name="Cannon C."/>
            <person name="Castanera R."/>
            <person name="Culley D."/>
            <person name="Daum C."/>
            <person name="Ezra D."/>
            <person name="Gonzalez J."/>
            <person name="Henrissat B."/>
            <person name="Kuo A."/>
            <person name="Liang C."/>
            <person name="Lipzen A."/>
            <person name="Lutzoni F."/>
            <person name="Magnuson J."/>
            <person name="Mondo S."/>
            <person name="Nolan M."/>
            <person name="Ohm R."/>
            <person name="Pangilinan J."/>
            <person name="Park H.-J."/>
            <person name="Ramirez L."/>
            <person name="Alfaro M."/>
            <person name="Sun H."/>
            <person name="Tritt A."/>
            <person name="Yoshinaga Y."/>
            <person name="Zwiers L.-H."/>
            <person name="Turgeon B."/>
            <person name="Goodwin S."/>
            <person name="Spatafora J."/>
            <person name="Crous P."/>
            <person name="Grigoriev I."/>
        </authorList>
    </citation>
    <scope>NUCLEOTIDE SEQUENCE</scope>
    <source>
        <strain evidence="2">CBS 675.92</strain>
    </source>
</reference>
<feature type="compositionally biased region" description="Polar residues" evidence="1">
    <location>
        <begin position="275"/>
        <end position="284"/>
    </location>
</feature>
<dbReference type="EMBL" id="ML976982">
    <property type="protein sequence ID" value="KAF1960876.1"/>
    <property type="molecule type" value="Genomic_DNA"/>
</dbReference>
<proteinExistence type="predicted"/>
<feature type="region of interest" description="Disordered" evidence="1">
    <location>
        <begin position="20"/>
        <end position="45"/>
    </location>
</feature>
<name>A0A6A5UD89_9PLEO</name>
<organism evidence="2 3">
    <name type="scientific">Byssothecium circinans</name>
    <dbReference type="NCBI Taxonomy" id="147558"/>
    <lineage>
        <taxon>Eukaryota</taxon>
        <taxon>Fungi</taxon>
        <taxon>Dikarya</taxon>
        <taxon>Ascomycota</taxon>
        <taxon>Pezizomycotina</taxon>
        <taxon>Dothideomycetes</taxon>
        <taxon>Pleosporomycetidae</taxon>
        <taxon>Pleosporales</taxon>
        <taxon>Massarineae</taxon>
        <taxon>Massarinaceae</taxon>
        <taxon>Byssothecium</taxon>
    </lineage>
</organism>
<keyword evidence="3" id="KW-1185">Reference proteome</keyword>
<evidence type="ECO:0000313" key="3">
    <source>
        <dbReference type="Proteomes" id="UP000800035"/>
    </source>
</evidence>
<evidence type="ECO:0000313" key="2">
    <source>
        <dbReference type="EMBL" id="KAF1960876.1"/>
    </source>
</evidence>
<evidence type="ECO:0000256" key="1">
    <source>
        <dbReference type="SAM" id="MobiDB-lite"/>
    </source>
</evidence>
<sequence>MTQSAGPPLRLFDFALGECPPNDPTKHPGCQTRPAHPPTSTDSVKSHASNLAAAGLERIYLISCDDDGADQPVISRSAPVKHNLIGDKVLYGRSLGASTDPVDELVSVPLPSGGQRWEKVTTVENLTWRRRKEFTTNVDTFYIVSTRLLDSDVILGSDGSLELQFPSDVQEAHSPQARYQRGGFVEMEELDLAVPPYATTVPMHSYQNRYKLGPHGPPSNSRWPQLRHSYQQTSMPLNVQRKYDSVQAFRDTQRMHEAEPTAPAPHPRHIDHGQPTHTTTPFAAQGSTASDRLVGQNTNEMSFDPDASGEAFYQAFHQWAVRRKRGGDLERHRMTLWLKASKNTPEDEAYELSLNEGELEELWETAVDWIRENKSPKAPHLYATVELEGG</sequence>
<dbReference type="Proteomes" id="UP000800035">
    <property type="component" value="Unassembled WGS sequence"/>
</dbReference>
<feature type="region of interest" description="Disordered" evidence="1">
    <location>
        <begin position="253"/>
        <end position="284"/>
    </location>
</feature>
<protein>
    <submittedName>
        <fullName evidence="2">Uncharacterized protein</fullName>
    </submittedName>
</protein>
<dbReference type="AlphaFoldDB" id="A0A6A5UD89"/>
<gene>
    <name evidence="2" type="ORF">CC80DRAFT_590195</name>
</gene>
<accession>A0A6A5UD89</accession>